<name>A0ABP9M694_9FLAO</name>
<reference evidence="3" key="1">
    <citation type="journal article" date="2019" name="Int. J. Syst. Evol. Microbiol.">
        <title>The Global Catalogue of Microorganisms (GCM) 10K type strain sequencing project: providing services to taxonomists for standard genome sequencing and annotation.</title>
        <authorList>
            <consortium name="The Broad Institute Genomics Platform"/>
            <consortium name="The Broad Institute Genome Sequencing Center for Infectious Disease"/>
            <person name="Wu L."/>
            <person name="Ma J."/>
        </authorList>
    </citation>
    <scope>NUCLEOTIDE SEQUENCE [LARGE SCALE GENOMIC DNA]</scope>
    <source>
        <strain evidence="3">JCM 18019</strain>
    </source>
</reference>
<organism evidence="2 3">
    <name type="scientific">Chryseobacterium ginsengisoli</name>
    <dbReference type="NCBI Taxonomy" id="363853"/>
    <lineage>
        <taxon>Bacteria</taxon>
        <taxon>Pseudomonadati</taxon>
        <taxon>Bacteroidota</taxon>
        <taxon>Flavobacteriia</taxon>
        <taxon>Flavobacteriales</taxon>
        <taxon>Weeksellaceae</taxon>
        <taxon>Chryseobacterium group</taxon>
        <taxon>Chryseobacterium</taxon>
    </lineage>
</organism>
<protein>
    <submittedName>
        <fullName evidence="2">Uncharacterized protein</fullName>
    </submittedName>
</protein>
<evidence type="ECO:0000313" key="3">
    <source>
        <dbReference type="Proteomes" id="UP001500353"/>
    </source>
</evidence>
<evidence type="ECO:0000256" key="1">
    <source>
        <dbReference type="SAM" id="Phobius"/>
    </source>
</evidence>
<accession>A0ABP9M694</accession>
<proteinExistence type="predicted"/>
<comment type="caution">
    <text evidence="2">The sequence shown here is derived from an EMBL/GenBank/DDBJ whole genome shotgun (WGS) entry which is preliminary data.</text>
</comment>
<keyword evidence="1" id="KW-1133">Transmembrane helix</keyword>
<gene>
    <name evidence="2" type="ORF">GCM10023210_19900</name>
</gene>
<sequence length="64" mass="7722">MNNRNNKYRNKMNKIVSNNLFCNLNKKRRMKDKATAIKDNKRQFTLIFTAFLLFIFTVFNVFLA</sequence>
<keyword evidence="3" id="KW-1185">Reference proteome</keyword>
<keyword evidence="1" id="KW-0812">Transmembrane</keyword>
<evidence type="ECO:0000313" key="2">
    <source>
        <dbReference type="EMBL" id="GAA5091815.1"/>
    </source>
</evidence>
<feature type="transmembrane region" description="Helical" evidence="1">
    <location>
        <begin position="44"/>
        <end position="63"/>
    </location>
</feature>
<keyword evidence="1" id="KW-0472">Membrane</keyword>
<dbReference type="EMBL" id="BAABHX010000003">
    <property type="protein sequence ID" value="GAA5091815.1"/>
    <property type="molecule type" value="Genomic_DNA"/>
</dbReference>
<dbReference type="Proteomes" id="UP001500353">
    <property type="component" value="Unassembled WGS sequence"/>
</dbReference>